<gene>
    <name evidence="2" type="ORF">GCM10023205_22290</name>
</gene>
<evidence type="ECO:0000313" key="2">
    <source>
        <dbReference type="EMBL" id="GAA4959008.1"/>
    </source>
</evidence>
<comment type="caution">
    <text evidence="2">The sequence shown here is derived from an EMBL/GenBank/DDBJ whole genome shotgun (WGS) entry which is preliminary data.</text>
</comment>
<dbReference type="Gene3D" id="3.40.50.150">
    <property type="entry name" value="Vaccinia Virus protein VP39"/>
    <property type="match status" value="1"/>
</dbReference>
<sequence length="236" mass="26028">MEVQQPPRSSPWPDLDRLIVSSRPARDYELMFALELAALAGRRVLDCPGGASSFAAEAADAGADVSAVDPLYVLSADELRRRLASDVELAFGVHDERPEIDSDWLAEQKERWRVAGERFFADYRPDGRTRRYQPAVLPDLPFADAEFDVALVSHLLFTYDAVDPDAGLRELLRVVRPGGTIRIHPLVASDGVPYPVERVLAWLEGDGHRGEVVEVPYGKARGVGRSLIVTRGAATR</sequence>
<reference evidence="3" key="1">
    <citation type="journal article" date="2019" name="Int. J. Syst. Evol. Microbiol.">
        <title>The Global Catalogue of Microorganisms (GCM) 10K type strain sequencing project: providing services to taxonomists for standard genome sequencing and annotation.</title>
        <authorList>
            <consortium name="The Broad Institute Genomics Platform"/>
            <consortium name="The Broad Institute Genome Sequencing Center for Infectious Disease"/>
            <person name="Wu L."/>
            <person name="Ma J."/>
        </authorList>
    </citation>
    <scope>NUCLEOTIDE SEQUENCE [LARGE SCALE GENOMIC DNA]</scope>
    <source>
        <strain evidence="3">JCM 17986</strain>
    </source>
</reference>
<keyword evidence="3" id="KW-1185">Reference proteome</keyword>
<dbReference type="EMBL" id="BAABHS010000006">
    <property type="protein sequence ID" value="GAA4959008.1"/>
    <property type="molecule type" value="Genomic_DNA"/>
</dbReference>
<dbReference type="InterPro" id="IPR029063">
    <property type="entry name" value="SAM-dependent_MTases_sf"/>
</dbReference>
<evidence type="ECO:0000259" key="1">
    <source>
        <dbReference type="Pfam" id="PF08241"/>
    </source>
</evidence>
<organism evidence="2 3">
    <name type="scientific">Yinghuangia aomiensis</name>
    <dbReference type="NCBI Taxonomy" id="676205"/>
    <lineage>
        <taxon>Bacteria</taxon>
        <taxon>Bacillati</taxon>
        <taxon>Actinomycetota</taxon>
        <taxon>Actinomycetes</taxon>
        <taxon>Kitasatosporales</taxon>
        <taxon>Streptomycetaceae</taxon>
        <taxon>Yinghuangia</taxon>
    </lineage>
</organism>
<feature type="domain" description="Methyltransferase type 11" evidence="1">
    <location>
        <begin position="131"/>
        <end position="181"/>
    </location>
</feature>
<accession>A0ABP9H1C6</accession>
<dbReference type="SUPFAM" id="SSF53335">
    <property type="entry name" value="S-adenosyl-L-methionine-dependent methyltransferases"/>
    <property type="match status" value="1"/>
</dbReference>
<evidence type="ECO:0000313" key="3">
    <source>
        <dbReference type="Proteomes" id="UP001500466"/>
    </source>
</evidence>
<dbReference type="Proteomes" id="UP001500466">
    <property type="component" value="Unassembled WGS sequence"/>
</dbReference>
<proteinExistence type="predicted"/>
<dbReference type="Pfam" id="PF08241">
    <property type="entry name" value="Methyltransf_11"/>
    <property type="match status" value="1"/>
</dbReference>
<name>A0ABP9H1C6_9ACTN</name>
<dbReference type="InterPro" id="IPR013216">
    <property type="entry name" value="Methyltransf_11"/>
</dbReference>
<protein>
    <recommendedName>
        <fullName evidence="1">Methyltransferase type 11 domain-containing protein</fullName>
    </recommendedName>
</protein>